<evidence type="ECO:0000313" key="9">
    <source>
        <dbReference type="Proteomes" id="UP000320055"/>
    </source>
</evidence>
<evidence type="ECO:0000256" key="4">
    <source>
        <dbReference type="ARBA" id="ARBA00022989"/>
    </source>
</evidence>
<dbReference type="AlphaFoldDB" id="A0A563W5A1"/>
<dbReference type="Pfam" id="PF02656">
    <property type="entry name" value="DUF202"/>
    <property type="match status" value="1"/>
</dbReference>
<dbReference type="InterPro" id="IPR052053">
    <property type="entry name" value="IM_YidH-like"/>
</dbReference>
<evidence type="ECO:0000256" key="1">
    <source>
        <dbReference type="ARBA" id="ARBA00004651"/>
    </source>
</evidence>
<sequence>MTEPPKNPRQREHQANERTFLAWLRTSISLIGFGMAIARFGLFLQQSQAASSPNSLQNNLLFDSQLLGISLIIVGIIIMALAAFRYNQVYWQIEQVNYRPNRLIIWIVTGLIMLLGTLSLPIVWGGNKQPSPTKPDSSSLPLLPK</sequence>
<evidence type="ECO:0000259" key="7">
    <source>
        <dbReference type="Pfam" id="PF02656"/>
    </source>
</evidence>
<gene>
    <name evidence="8" type="ORF">H1P_870016</name>
</gene>
<keyword evidence="2" id="KW-1003">Cell membrane</keyword>
<dbReference type="Proteomes" id="UP000320055">
    <property type="component" value="Unassembled WGS sequence"/>
</dbReference>
<dbReference type="PANTHER" id="PTHR34187:SF2">
    <property type="entry name" value="DUF202 DOMAIN-CONTAINING PROTEIN"/>
    <property type="match status" value="1"/>
</dbReference>
<feature type="transmembrane region" description="Helical" evidence="6">
    <location>
        <begin position="64"/>
        <end position="84"/>
    </location>
</feature>
<keyword evidence="9" id="KW-1185">Reference proteome</keyword>
<evidence type="ECO:0000256" key="3">
    <source>
        <dbReference type="ARBA" id="ARBA00022692"/>
    </source>
</evidence>
<keyword evidence="3 6" id="KW-0812">Transmembrane</keyword>
<protein>
    <submittedName>
        <fullName evidence="8">Putative membrane protein</fullName>
    </submittedName>
</protein>
<reference evidence="8 9" key="1">
    <citation type="submission" date="2019-01" db="EMBL/GenBank/DDBJ databases">
        <authorList>
            <person name="Brito A."/>
        </authorList>
    </citation>
    <scope>NUCLEOTIDE SEQUENCE [LARGE SCALE GENOMIC DNA]</scope>
    <source>
        <strain evidence="8">1</strain>
    </source>
</reference>
<organism evidence="8 9">
    <name type="scientific">Hyella patelloides LEGE 07179</name>
    <dbReference type="NCBI Taxonomy" id="945734"/>
    <lineage>
        <taxon>Bacteria</taxon>
        <taxon>Bacillati</taxon>
        <taxon>Cyanobacteriota</taxon>
        <taxon>Cyanophyceae</taxon>
        <taxon>Pleurocapsales</taxon>
        <taxon>Hyellaceae</taxon>
        <taxon>Hyella</taxon>
    </lineage>
</organism>
<comment type="subcellular location">
    <subcellularLocation>
        <location evidence="1">Cell membrane</location>
        <topology evidence="1">Multi-pass membrane protein</topology>
    </subcellularLocation>
</comment>
<dbReference type="GO" id="GO:0005886">
    <property type="term" value="C:plasma membrane"/>
    <property type="evidence" value="ECO:0007669"/>
    <property type="project" value="UniProtKB-SubCell"/>
</dbReference>
<keyword evidence="4 6" id="KW-1133">Transmembrane helix</keyword>
<accession>A0A563W5A1</accession>
<dbReference type="PANTHER" id="PTHR34187">
    <property type="entry name" value="FGR18P"/>
    <property type="match status" value="1"/>
</dbReference>
<evidence type="ECO:0000313" key="8">
    <source>
        <dbReference type="EMBL" id="VEP18713.1"/>
    </source>
</evidence>
<dbReference type="OrthoDB" id="582337at2"/>
<name>A0A563W5A1_9CYAN</name>
<evidence type="ECO:0000256" key="2">
    <source>
        <dbReference type="ARBA" id="ARBA00022475"/>
    </source>
</evidence>
<dbReference type="InterPro" id="IPR003807">
    <property type="entry name" value="DUF202"/>
</dbReference>
<keyword evidence="5 6" id="KW-0472">Membrane</keyword>
<feature type="transmembrane region" description="Helical" evidence="6">
    <location>
        <begin position="104"/>
        <end position="124"/>
    </location>
</feature>
<evidence type="ECO:0000256" key="6">
    <source>
        <dbReference type="SAM" id="Phobius"/>
    </source>
</evidence>
<dbReference type="EMBL" id="CAACVJ010000695">
    <property type="protein sequence ID" value="VEP18713.1"/>
    <property type="molecule type" value="Genomic_DNA"/>
</dbReference>
<evidence type="ECO:0000256" key="5">
    <source>
        <dbReference type="ARBA" id="ARBA00023136"/>
    </source>
</evidence>
<feature type="domain" description="DUF202" evidence="7">
    <location>
        <begin position="11"/>
        <end position="89"/>
    </location>
</feature>
<feature type="transmembrane region" description="Helical" evidence="6">
    <location>
        <begin position="20"/>
        <end position="44"/>
    </location>
</feature>
<proteinExistence type="predicted"/>
<dbReference type="RefSeq" id="WP_144868178.1">
    <property type="nucleotide sequence ID" value="NZ_LR213845.1"/>
</dbReference>